<feature type="non-terminal residue" evidence="1">
    <location>
        <position position="1"/>
    </location>
</feature>
<dbReference type="EMBL" id="JANBVB010003068">
    <property type="protein sequence ID" value="KAJ2880669.1"/>
    <property type="molecule type" value="Genomic_DNA"/>
</dbReference>
<sequence length="169" mass="17668">RLHQTRQQERQQQQLVALPKPAYSSFSSIGSGSTATLQPPPTANSAQQQLLLPPLPLPSLPLPAVPGHPLLVLPSCGLSALRNKRKAHVDAEASPRVKRRKMTGDETCGGFKPANFSALLPPPLLEQEALVGDSSTVVGSVSMSSRASVANAMAQARIAGTASPTIPTV</sequence>
<feature type="non-terminal residue" evidence="1">
    <location>
        <position position="169"/>
    </location>
</feature>
<proteinExistence type="predicted"/>
<keyword evidence="2" id="KW-1185">Reference proteome</keyword>
<protein>
    <submittedName>
        <fullName evidence="1">Uncharacterized protein</fullName>
    </submittedName>
</protein>
<evidence type="ECO:0000313" key="2">
    <source>
        <dbReference type="Proteomes" id="UP001139981"/>
    </source>
</evidence>
<name>A0ACC1LV70_9FUNG</name>
<dbReference type="Proteomes" id="UP001139981">
    <property type="component" value="Unassembled WGS sequence"/>
</dbReference>
<reference evidence="1" key="1">
    <citation type="submission" date="2022-07" db="EMBL/GenBank/DDBJ databases">
        <title>Phylogenomic reconstructions and comparative analyses of Kickxellomycotina fungi.</title>
        <authorList>
            <person name="Reynolds N.K."/>
            <person name="Stajich J.E."/>
            <person name="Barry K."/>
            <person name="Grigoriev I.V."/>
            <person name="Crous P."/>
            <person name="Smith M.E."/>
        </authorList>
    </citation>
    <scope>NUCLEOTIDE SEQUENCE</scope>
    <source>
        <strain evidence="1">CBS 190363</strain>
    </source>
</reference>
<gene>
    <name evidence="1" type="ORF">IWW38_005912</name>
</gene>
<comment type="caution">
    <text evidence="1">The sequence shown here is derived from an EMBL/GenBank/DDBJ whole genome shotgun (WGS) entry which is preliminary data.</text>
</comment>
<organism evidence="1 2">
    <name type="scientific">Coemansia aciculifera</name>
    <dbReference type="NCBI Taxonomy" id="417176"/>
    <lineage>
        <taxon>Eukaryota</taxon>
        <taxon>Fungi</taxon>
        <taxon>Fungi incertae sedis</taxon>
        <taxon>Zoopagomycota</taxon>
        <taxon>Kickxellomycotina</taxon>
        <taxon>Kickxellomycetes</taxon>
        <taxon>Kickxellales</taxon>
        <taxon>Kickxellaceae</taxon>
        <taxon>Coemansia</taxon>
    </lineage>
</organism>
<evidence type="ECO:0000313" key="1">
    <source>
        <dbReference type="EMBL" id="KAJ2880669.1"/>
    </source>
</evidence>
<accession>A0ACC1LV70</accession>